<evidence type="ECO:0000313" key="3">
    <source>
        <dbReference type="EMBL" id="KAK6591229.1"/>
    </source>
</evidence>
<name>A0AAV9Y3I7_9CRYT</name>
<dbReference type="InterPro" id="IPR050704">
    <property type="entry name" value="Peptidase_C85-like"/>
</dbReference>
<dbReference type="Gene3D" id="3.90.70.80">
    <property type="match status" value="1"/>
</dbReference>
<protein>
    <recommendedName>
        <fullName evidence="2">OTU domain-containing protein</fullName>
    </recommendedName>
</protein>
<keyword evidence="1" id="KW-0175">Coiled coil</keyword>
<keyword evidence="4" id="KW-1185">Reference proteome</keyword>
<dbReference type="GO" id="GO:0016579">
    <property type="term" value="P:protein deubiquitination"/>
    <property type="evidence" value="ECO:0007669"/>
    <property type="project" value="TreeGrafter"/>
</dbReference>
<dbReference type="SUPFAM" id="SSF54001">
    <property type="entry name" value="Cysteine proteinases"/>
    <property type="match status" value="1"/>
</dbReference>
<dbReference type="AlphaFoldDB" id="A0AAV9Y3I7"/>
<organism evidence="3 4">
    <name type="scientific">Cryptosporidium xiaoi</name>
    <dbReference type="NCBI Taxonomy" id="659607"/>
    <lineage>
        <taxon>Eukaryota</taxon>
        <taxon>Sar</taxon>
        <taxon>Alveolata</taxon>
        <taxon>Apicomplexa</taxon>
        <taxon>Conoidasida</taxon>
        <taxon>Coccidia</taxon>
        <taxon>Eucoccidiorida</taxon>
        <taxon>Eimeriorina</taxon>
        <taxon>Cryptosporidiidae</taxon>
        <taxon>Cryptosporidium</taxon>
    </lineage>
</organism>
<dbReference type="InterPro" id="IPR038765">
    <property type="entry name" value="Papain-like_cys_pep_sf"/>
</dbReference>
<evidence type="ECO:0000313" key="4">
    <source>
        <dbReference type="Proteomes" id="UP001311799"/>
    </source>
</evidence>
<dbReference type="Proteomes" id="UP001311799">
    <property type="component" value="Unassembled WGS sequence"/>
</dbReference>
<evidence type="ECO:0000256" key="1">
    <source>
        <dbReference type="SAM" id="Coils"/>
    </source>
</evidence>
<proteinExistence type="predicted"/>
<dbReference type="Pfam" id="PF02338">
    <property type="entry name" value="OTU"/>
    <property type="match status" value="1"/>
</dbReference>
<feature type="coiled-coil region" evidence="1">
    <location>
        <begin position="108"/>
        <end position="165"/>
    </location>
</feature>
<dbReference type="EMBL" id="JAWDEY010000001">
    <property type="protein sequence ID" value="KAK6591229.1"/>
    <property type="molecule type" value="Genomic_DNA"/>
</dbReference>
<feature type="domain" description="OTU" evidence="2">
    <location>
        <begin position="164"/>
        <end position="307"/>
    </location>
</feature>
<dbReference type="InterPro" id="IPR003323">
    <property type="entry name" value="OTU_dom"/>
</dbReference>
<dbReference type="GO" id="GO:0004843">
    <property type="term" value="F:cysteine-type deubiquitinase activity"/>
    <property type="evidence" value="ECO:0007669"/>
    <property type="project" value="TreeGrafter"/>
</dbReference>
<sequence length="307" mass="35743">MESDSSVEQPSRRKVLRKQTLEIKALKDEWRKALNECKKKGSKKELDKEYKHKLESLELAHKMELMKISKNVTDSVLEGLNDNESISNLTENVFCKNSNKQDVTHPIYKNATEKISKNEKRRRKKQRELEFNHLRLVEEYSLNSDKIAEIELNTINEKLKELKLKLFNISPDGNCLFGSIKHQLEQKDIGIYSIKELRKIAVDYIVQNRETMEPFVLASVENSDITFENYCDNIRDTNEWGGEVELVALSNSLKIPIAVIRSLNHRNEYYGEHFHVNDGTQNGNTLFIVYHMHLFANGSHYNSTVEL</sequence>
<dbReference type="PROSITE" id="PS50802">
    <property type="entry name" value="OTU"/>
    <property type="match status" value="1"/>
</dbReference>
<dbReference type="CDD" id="cd22748">
    <property type="entry name" value="OTU_OTUD6-like"/>
    <property type="match status" value="1"/>
</dbReference>
<dbReference type="PANTHER" id="PTHR12419:SF10">
    <property type="entry name" value="DEUBIQUITINASE OTUD6B"/>
    <property type="match status" value="1"/>
</dbReference>
<comment type="caution">
    <text evidence="3">The sequence shown here is derived from an EMBL/GenBank/DDBJ whole genome shotgun (WGS) entry which is preliminary data.</text>
</comment>
<accession>A0AAV9Y3I7</accession>
<gene>
    <name evidence="3" type="ORF">RS030_101577</name>
</gene>
<dbReference type="PANTHER" id="PTHR12419">
    <property type="entry name" value="OTU DOMAIN CONTAINING PROTEIN"/>
    <property type="match status" value="1"/>
</dbReference>
<reference evidence="3 4" key="1">
    <citation type="submission" date="2023-10" db="EMBL/GenBank/DDBJ databases">
        <title>Comparative genomics analysis reveals potential genetic determinants of host preference in Cryptosporidium xiaoi.</title>
        <authorList>
            <person name="Xiao L."/>
            <person name="Li J."/>
        </authorList>
    </citation>
    <scope>NUCLEOTIDE SEQUENCE [LARGE SCALE GENOMIC DNA]</scope>
    <source>
        <strain evidence="3 4">52996</strain>
    </source>
</reference>
<evidence type="ECO:0000259" key="2">
    <source>
        <dbReference type="PROSITE" id="PS50802"/>
    </source>
</evidence>